<gene>
    <name evidence="3" type="ORF">B5V51_10703</name>
</gene>
<dbReference type="Pfam" id="PF12259">
    <property type="entry name" value="Baculo_F"/>
    <property type="match status" value="1"/>
</dbReference>
<comment type="caution">
    <text evidence="3">The sequence shown here is derived from an EMBL/GenBank/DDBJ whole genome shotgun (WGS) entry which is preliminary data.</text>
</comment>
<evidence type="ECO:0000256" key="2">
    <source>
        <dbReference type="SAM" id="Phobius"/>
    </source>
</evidence>
<keyword evidence="2" id="KW-1133">Transmembrane helix</keyword>
<feature type="compositionally biased region" description="Basic and acidic residues" evidence="1">
    <location>
        <begin position="92"/>
        <end position="106"/>
    </location>
</feature>
<reference evidence="3" key="1">
    <citation type="submission" date="2017-09" db="EMBL/GenBank/DDBJ databases">
        <title>Contemporary evolution of a Lepidopteran species, Heliothis virescens, in response to modern agricultural practices.</title>
        <authorList>
            <person name="Fritz M.L."/>
            <person name="Deyonke A.M."/>
            <person name="Papanicolaou A."/>
            <person name="Micinski S."/>
            <person name="Westbrook J."/>
            <person name="Gould F."/>
        </authorList>
    </citation>
    <scope>NUCLEOTIDE SEQUENCE [LARGE SCALE GENOMIC DNA]</scope>
    <source>
        <strain evidence="3">HvINT-</strain>
        <tissue evidence="3">Whole body</tissue>
    </source>
</reference>
<evidence type="ECO:0000256" key="1">
    <source>
        <dbReference type="SAM" id="MobiDB-lite"/>
    </source>
</evidence>
<dbReference type="AlphaFoldDB" id="A0A2A4IZ74"/>
<dbReference type="STRING" id="7102.A0A2A4IZ74"/>
<organism evidence="3">
    <name type="scientific">Heliothis virescens</name>
    <name type="common">Tobacco budworm moth</name>
    <dbReference type="NCBI Taxonomy" id="7102"/>
    <lineage>
        <taxon>Eukaryota</taxon>
        <taxon>Metazoa</taxon>
        <taxon>Ecdysozoa</taxon>
        <taxon>Arthropoda</taxon>
        <taxon>Hexapoda</taxon>
        <taxon>Insecta</taxon>
        <taxon>Pterygota</taxon>
        <taxon>Neoptera</taxon>
        <taxon>Endopterygota</taxon>
        <taxon>Lepidoptera</taxon>
        <taxon>Glossata</taxon>
        <taxon>Ditrysia</taxon>
        <taxon>Noctuoidea</taxon>
        <taxon>Noctuidae</taxon>
        <taxon>Heliothinae</taxon>
        <taxon>Heliothis</taxon>
    </lineage>
</organism>
<dbReference type="InterPro" id="IPR022048">
    <property type="entry name" value="Envelope_fusion-like"/>
</dbReference>
<accession>A0A2A4IZ74</accession>
<sequence length="623" mass="72884">MERRKLVAKKKATELKLMFQEYKENDDVLKECKDRSSDYFTGGYFIETRNYYLEALNFIEQYIKQDAGENVTTSNKTIESVDLTKIIKQQEEKAETVTKSTEEKSETNNTNNKLTENLRKQTANYRAFQRTISNIDVGSLLENWELEDAIKTLESRWKVIDCLHWEIESELEAEDKEELELLYDKYEKQYLHLPVLKHQALAPIKKMHDVTQECLNAITNLGVDISTWDPLLVHILDQKLDADSHSEYIDSLKDRHEPETKTDSKQTGKKGNKRHCISATLYSVVMALTFFMTLISNAYGTSNITQLNENQAIYFDPIAKMQLIRHQWTLVAYYDMSPYWEGITAFKKYSSYLEQSCNRMNNTNKCNMIVPQQSHEYTELQYYNQLLLTQHFIEHSRRRRGLINGIGYLANGLFGVLDERFAEQYAQDIELIKRNEAHLKNLWSNQTSVVESEYNLIKRMEKMVDMQHKVINKHLNSLDKALNTVQAEVNEIIKQQEFILTAIAANTVLAPINHIINLTIDQGYEDNLDNQSNETETVHNNLLREIDLKLKQLKEEQKYESITSMSDHDIHHYAWLSHALFSYIEKYVEAGIQPWKRRSTKLNQCPGLLGSTNTNRKLKKNRR</sequence>
<keyword evidence="2" id="KW-0812">Transmembrane</keyword>
<dbReference type="Pfam" id="PF03564">
    <property type="entry name" value="DUF1759"/>
    <property type="match status" value="1"/>
</dbReference>
<feature type="region of interest" description="Disordered" evidence="1">
    <location>
        <begin position="92"/>
        <end position="116"/>
    </location>
</feature>
<evidence type="ECO:0000313" key="3">
    <source>
        <dbReference type="EMBL" id="PCG64413.1"/>
    </source>
</evidence>
<name>A0A2A4IZ74_HELVI</name>
<keyword evidence="2" id="KW-0472">Membrane</keyword>
<proteinExistence type="predicted"/>
<feature type="transmembrane region" description="Helical" evidence="2">
    <location>
        <begin position="279"/>
        <end position="299"/>
    </location>
</feature>
<dbReference type="EMBL" id="NWSH01005135">
    <property type="protein sequence ID" value="PCG64413.1"/>
    <property type="molecule type" value="Genomic_DNA"/>
</dbReference>
<feature type="region of interest" description="Disordered" evidence="1">
    <location>
        <begin position="251"/>
        <end position="271"/>
    </location>
</feature>
<dbReference type="InterPro" id="IPR005312">
    <property type="entry name" value="DUF1759"/>
</dbReference>
<feature type="compositionally biased region" description="Basic and acidic residues" evidence="1">
    <location>
        <begin position="251"/>
        <end position="266"/>
    </location>
</feature>
<protein>
    <submittedName>
        <fullName evidence="3">Uncharacterized protein</fullName>
    </submittedName>
</protein>